<evidence type="ECO:0000256" key="2">
    <source>
        <dbReference type="ARBA" id="ARBA00022692"/>
    </source>
</evidence>
<comment type="caution">
    <text evidence="7">The sequence shown here is derived from an EMBL/GenBank/DDBJ whole genome shotgun (WGS) entry which is preliminary data.</text>
</comment>
<organism evidence="7 8">
    <name type="scientific">Paenibacillus yanchengensis</name>
    <dbReference type="NCBI Taxonomy" id="2035833"/>
    <lineage>
        <taxon>Bacteria</taxon>
        <taxon>Bacillati</taxon>
        <taxon>Bacillota</taxon>
        <taxon>Bacilli</taxon>
        <taxon>Bacillales</taxon>
        <taxon>Paenibacillaceae</taxon>
        <taxon>Paenibacillus</taxon>
    </lineage>
</organism>
<comment type="subcellular location">
    <subcellularLocation>
        <location evidence="1">Membrane</location>
        <topology evidence="1">Multi-pass membrane protein</topology>
    </subcellularLocation>
</comment>
<proteinExistence type="predicted"/>
<dbReference type="InterPro" id="IPR009908">
    <property type="entry name" value="Methylamine_util_MauE"/>
</dbReference>
<gene>
    <name evidence="7" type="ORF">ACFSJH_00640</name>
</gene>
<evidence type="ECO:0000256" key="1">
    <source>
        <dbReference type="ARBA" id="ARBA00004141"/>
    </source>
</evidence>
<dbReference type="EMBL" id="JBHUHO010000002">
    <property type="protein sequence ID" value="MFD2114262.1"/>
    <property type="molecule type" value="Genomic_DNA"/>
</dbReference>
<feature type="transmembrane region" description="Helical" evidence="5">
    <location>
        <begin position="113"/>
        <end position="132"/>
    </location>
</feature>
<keyword evidence="4 5" id="KW-0472">Membrane</keyword>
<name>A0ABW4YEY1_9BACL</name>
<protein>
    <submittedName>
        <fullName evidence="7">MauE/DoxX family redox-associated membrane protein</fullName>
    </submittedName>
</protein>
<sequence length="168" mass="19326">MLNMSYILNVIIALFFTLSLSMKIRSLHNFKLEISSYKIVPMNLVPLSSILVIIVELNIIISFIFEQFGYWKQVACTLLLVIFSALTWMKNKRTGQNTCSCFGSVSFLNKFPFIRNLTLISFSIISLLLPKSEPSVEISYHILLFVIWVTLLIELISTHSLDRRLNDT</sequence>
<evidence type="ECO:0000256" key="3">
    <source>
        <dbReference type="ARBA" id="ARBA00022989"/>
    </source>
</evidence>
<evidence type="ECO:0000313" key="7">
    <source>
        <dbReference type="EMBL" id="MFD2114262.1"/>
    </source>
</evidence>
<feature type="domain" description="Methylamine utilisation protein MauE" evidence="6">
    <location>
        <begin position="4"/>
        <end position="128"/>
    </location>
</feature>
<keyword evidence="2 5" id="KW-0812">Transmembrane</keyword>
<dbReference type="Proteomes" id="UP001597362">
    <property type="component" value="Unassembled WGS sequence"/>
</dbReference>
<evidence type="ECO:0000256" key="5">
    <source>
        <dbReference type="SAM" id="Phobius"/>
    </source>
</evidence>
<dbReference type="RefSeq" id="WP_377769233.1">
    <property type="nucleotide sequence ID" value="NZ_JBHUHO010000002.1"/>
</dbReference>
<dbReference type="Pfam" id="PF07291">
    <property type="entry name" value="MauE"/>
    <property type="match status" value="1"/>
</dbReference>
<evidence type="ECO:0000259" key="6">
    <source>
        <dbReference type="Pfam" id="PF07291"/>
    </source>
</evidence>
<feature type="transmembrane region" description="Helical" evidence="5">
    <location>
        <begin position="6"/>
        <end position="24"/>
    </location>
</feature>
<accession>A0ABW4YEY1</accession>
<evidence type="ECO:0000313" key="8">
    <source>
        <dbReference type="Proteomes" id="UP001597362"/>
    </source>
</evidence>
<feature type="transmembrane region" description="Helical" evidence="5">
    <location>
        <begin position="70"/>
        <end position="88"/>
    </location>
</feature>
<reference evidence="8" key="1">
    <citation type="journal article" date="2019" name="Int. J. Syst. Evol. Microbiol.">
        <title>The Global Catalogue of Microorganisms (GCM) 10K type strain sequencing project: providing services to taxonomists for standard genome sequencing and annotation.</title>
        <authorList>
            <consortium name="The Broad Institute Genomics Platform"/>
            <consortium name="The Broad Institute Genome Sequencing Center for Infectious Disease"/>
            <person name="Wu L."/>
            <person name="Ma J."/>
        </authorList>
    </citation>
    <scope>NUCLEOTIDE SEQUENCE [LARGE SCALE GENOMIC DNA]</scope>
    <source>
        <strain evidence="8">GH52</strain>
    </source>
</reference>
<feature type="transmembrane region" description="Helical" evidence="5">
    <location>
        <begin position="138"/>
        <end position="156"/>
    </location>
</feature>
<evidence type="ECO:0000256" key="4">
    <source>
        <dbReference type="ARBA" id="ARBA00023136"/>
    </source>
</evidence>
<keyword evidence="8" id="KW-1185">Reference proteome</keyword>
<keyword evidence="3 5" id="KW-1133">Transmembrane helix</keyword>
<feature type="transmembrane region" description="Helical" evidence="5">
    <location>
        <begin position="44"/>
        <end position="64"/>
    </location>
</feature>